<evidence type="ECO:0000313" key="2">
    <source>
        <dbReference type="EnsemblPlants" id="AET6Gv20818900.1"/>
    </source>
</evidence>
<reference evidence="2" key="5">
    <citation type="journal article" date="2021" name="G3 (Bethesda)">
        <title>Aegilops tauschii genome assembly Aet v5.0 features greater sequence contiguity and improved annotation.</title>
        <authorList>
            <person name="Wang L."/>
            <person name="Zhu T."/>
            <person name="Rodriguez J.C."/>
            <person name="Deal K.R."/>
            <person name="Dubcovsky J."/>
            <person name="McGuire P.E."/>
            <person name="Lux T."/>
            <person name="Spannagl M."/>
            <person name="Mayer K.F.X."/>
            <person name="Baldrich P."/>
            <person name="Meyers B.C."/>
            <person name="Huo N."/>
            <person name="Gu Y.Q."/>
            <person name="Zhou H."/>
            <person name="Devos K.M."/>
            <person name="Bennetzen J.L."/>
            <person name="Unver T."/>
            <person name="Budak H."/>
            <person name="Gulick P.J."/>
            <person name="Galiba G."/>
            <person name="Kalapos B."/>
            <person name="Nelson D.R."/>
            <person name="Li P."/>
            <person name="You F.M."/>
            <person name="Luo M.C."/>
            <person name="Dvorak J."/>
        </authorList>
    </citation>
    <scope>NUCLEOTIDE SEQUENCE [LARGE SCALE GENOMIC DNA]</scope>
    <source>
        <strain evidence="2">cv. AL8/78</strain>
    </source>
</reference>
<dbReference type="Proteomes" id="UP000015105">
    <property type="component" value="Chromosome 6D"/>
</dbReference>
<reference evidence="3" key="1">
    <citation type="journal article" date="2014" name="Science">
        <title>Ancient hybridizations among the ancestral genomes of bread wheat.</title>
        <authorList>
            <consortium name="International Wheat Genome Sequencing Consortium,"/>
            <person name="Marcussen T."/>
            <person name="Sandve S.R."/>
            <person name="Heier L."/>
            <person name="Spannagl M."/>
            <person name="Pfeifer M."/>
            <person name="Jakobsen K.S."/>
            <person name="Wulff B.B."/>
            <person name="Steuernagel B."/>
            <person name="Mayer K.F."/>
            <person name="Olsen O.A."/>
        </authorList>
    </citation>
    <scope>NUCLEOTIDE SEQUENCE [LARGE SCALE GENOMIC DNA]</scope>
    <source>
        <strain evidence="3">cv. AL8/78</strain>
    </source>
</reference>
<dbReference type="EnsemblPlants" id="AET6Gv20818900.1">
    <property type="protein sequence ID" value="AET6Gv20818900.1"/>
    <property type="gene ID" value="AET6Gv20818900"/>
</dbReference>
<feature type="compositionally biased region" description="Low complexity" evidence="1">
    <location>
        <begin position="7"/>
        <end position="27"/>
    </location>
</feature>
<protein>
    <submittedName>
        <fullName evidence="2">Uncharacterized protein</fullName>
    </submittedName>
</protein>
<dbReference type="AlphaFoldDB" id="A0A453PQX3"/>
<sequence length="91" mass="9342">MASGTVSSATAISAQMAAASATAASLAPRPPPMTADGDARLGPGARRPGARRRRVSQPAAAVGLHGSAHHLRWLGQCVWDERIRMNRACGG</sequence>
<name>A0A453PQX3_AEGTS</name>
<reference evidence="3" key="2">
    <citation type="journal article" date="2017" name="Nat. Plants">
        <title>The Aegilops tauschii genome reveals multiple impacts of transposons.</title>
        <authorList>
            <person name="Zhao G."/>
            <person name="Zou C."/>
            <person name="Li K."/>
            <person name="Wang K."/>
            <person name="Li T."/>
            <person name="Gao L."/>
            <person name="Zhang X."/>
            <person name="Wang H."/>
            <person name="Yang Z."/>
            <person name="Liu X."/>
            <person name="Jiang W."/>
            <person name="Mao L."/>
            <person name="Kong X."/>
            <person name="Jiao Y."/>
            <person name="Jia J."/>
        </authorList>
    </citation>
    <scope>NUCLEOTIDE SEQUENCE [LARGE SCALE GENOMIC DNA]</scope>
    <source>
        <strain evidence="3">cv. AL8/78</strain>
    </source>
</reference>
<proteinExistence type="predicted"/>
<feature type="region of interest" description="Disordered" evidence="1">
    <location>
        <begin position="1"/>
        <end position="62"/>
    </location>
</feature>
<organism evidence="2 3">
    <name type="scientific">Aegilops tauschii subsp. strangulata</name>
    <name type="common">Goatgrass</name>
    <dbReference type="NCBI Taxonomy" id="200361"/>
    <lineage>
        <taxon>Eukaryota</taxon>
        <taxon>Viridiplantae</taxon>
        <taxon>Streptophyta</taxon>
        <taxon>Embryophyta</taxon>
        <taxon>Tracheophyta</taxon>
        <taxon>Spermatophyta</taxon>
        <taxon>Magnoliopsida</taxon>
        <taxon>Liliopsida</taxon>
        <taxon>Poales</taxon>
        <taxon>Poaceae</taxon>
        <taxon>BOP clade</taxon>
        <taxon>Pooideae</taxon>
        <taxon>Triticodae</taxon>
        <taxon>Triticeae</taxon>
        <taxon>Triticinae</taxon>
        <taxon>Aegilops</taxon>
    </lineage>
</organism>
<reference evidence="2" key="3">
    <citation type="journal article" date="2017" name="Nature">
        <title>Genome sequence of the progenitor of the wheat D genome Aegilops tauschii.</title>
        <authorList>
            <person name="Luo M.C."/>
            <person name="Gu Y.Q."/>
            <person name="Puiu D."/>
            <person name="Wang H."/>
            <person name="Twardziok S.O."/>
            <person name="Deal K.R."/>
            <person name="Huo N."/>
            <person name="Zhu T."/>
            <person name="Wang L."/>
            <person name="Wang Y."/>
            <person name="McGuire P.E."/>
            <person name="Liu S."/>
            <person name="Long H."/>
            <person name="Ramasamy R.K."/>
            <person name="Rodriguez J.C."/>
            <person name="Van S.L."/>
            <person name="Yuan L."/>
            <person name="Wang Z."/>
            <person name="Xia Z."/>
            <person name="Xiao L."/>
            <person name="Anderson O.D."/>
            <person name="Ouyang S."/>
            <person name="Liang Y."/>
            <person name="Zimin A.V."/>
            <person name="Pertea G."/>
            <person name="Qi P."/>
            <person name="Bennetzen J.L."/>
            <person name="Dai X."/>
            <person name="Dawson M.W."/>
            <person name="Muller H.G."/>
            <person name="Kugler K."/>
            <person name="Rivarola-Duarte L."/>
            <person name="Spannagl M."/>
            <person name="Mayer K.F.X."/>
            <person name="Lu F.H."/>
            <person name="Bevan M.W."/>
            <person name="Leroy P."/>
            <person name="Li P."/>
            <person name="You F.M."/>
            <person name="Sun Q."/>
            <person name="Liu Z."/>
            <person name="Lyons E."/>
            <person name="Wicker T."/>
            <person name="Salzberg S.L."/>
            <person name="Devos K.M."/>
            <person name="Dvorak J."/>
        </authorList>
    </citation>
    <scope>NUCLEOTIDE SEQUENCE [LARGE SCALE GENOMIC DNA]</scope>
    <source>
        <strain evidence="2">cv. AL8/78</strain>
    </source>
</reference>
<reference evidence="2" key="4">
    <citation type="submission" date="2019-03" db="UniProtKB">
        <authorList>
            <consortium name="EnsemblPlants"/>
        </authorList>
    </citation>
    <scope>IDENTIFICATION</scope>
</reference>
<dbReference type="Gramene" id="AET6Gv20818900.1">
    <property type="protein sequence ID" value="AET6Gv20818900.1"/>
    <property type="gene ID" value="AET6Gv20818900"/>
</dbReference>
<evidence type="ECO:0000256" key="1">
    <source>
        <dbReference type="SAM" id="MobiDB-lite"/>
    </source>
</evidence>
<accession>A0A453PQX3</accession>
<keyword evidence="3" id="KW-1185">Reference proteome</keyword>
<evidence type="ECO:0000313" key="3">
    <source>
        <dbReference type="Proteomes" id="UP000015105"/>
    </source>
</evidence>